<gene>
    <name evidence="3" type="ORF">DICPUDRAFT_8073</name>
</gene>
<dbReference type="PANTHER" id="PTHR10663:SF375">
    <property type="entry name" value="LD29171P"/>
    <property type="match status" value="1"/>
</dbReference>
<dbReference type="PANTHER" id="PTHR10663">
    <property type="entry name" value="GUANYL-NUCLEOTIDE EXCHANGE FACTOR"/>
    <property type="match status" value="1"/>
</dbReference>
<evidence type="ECO:0000259" key="2">
    <source>
        <dbReference type="PROSITE" id="PS50190"/>
    </source>
</evidence>
<dbReference type="GeneID" id="10508207"/>
<dbReference type="InterPro" id="IPR011993">
    <property type="entry name" value="PH-like_dom_sf"/>
</dbReference>
<protein>
    <recommendedName>
        <fullName evidence="5">Pleckstrin domain-containing protein</fullName>
    </recommendedName>
</protein>
<dbReference type="InterPro" id="IPR001849">
    <property type="entry name" value="PH_domain"/>
</dbReference>
<reference evidence="4" key="1">
    <citation type="journal article" date="2011" name="Genome Biol.">
        <title>Comparative genomics of the social amoebae Dictyostelium discoideum and Dictyostelium purpureum.</title>
        <authorList>
            <consortium name="US DOE Joint Genome Institute (JGI-PGF)"/>
            <person name="Sucgang R."/>
            <person name="Kuo A."/>
            <person name="Tian X."/>
            <person name="Salerno W."/>
            <person name="Parikh A."/>
            <person name="Feasley C.L."/>
            <person name="Dalin E."/>
            <person name="Tu H."/>
            <person name="Huang E."/>
            <person name="Barry K."/>
            <person name="Lindquist E."/>
            <person name="Shapiro H."/>
            <person name="Bruce D."/>
            <person name="Schmutz J."/>
            <person name="Salamov A."/>
            <person name="Fey P."/>
            <person name="Gaudet P."/>
            <person name="Anjard C."/>
            <person name="Babu M.M."/>
            <person name="Basu S."/>
            <person name="Bushmanova Y."/>
            <person name="van der Wel H."/>
            <person name="Katoh-Kurasawa M."/>
            <person name="Dinh C."/>
            <person name="Coutinho P.M."/>
            <person name="Saito T."/>
            <person name="Elias M."/>
            <person name="Schaap P."/>
            <person name="Kay R.R."/>
            <person name="Henrissat B."/>
            <person name="Eichinger L."/>
            <person name="Rivero F."/>
            <person name="Putnam N.H."/>
            <person name="West C.M."/>
            <person name="Loomis W.F."/>
            <person name="Chisholm R.L."/>
            <person name="Shaulsky G."/>
            <person name="Strassmann J.E."/>
            <person name="Queller D.C."/>
            <person name="Kuspa A."/>
            <person name="Grigoriev I.V."/>
        </authorList>
    </citation>
    <scope>NUCLEOTIDE SEQUENCE [LARGE SCALE GENOMIC DNA]</scope>
    <source>
        <strain evidence="4">QSDP1</strain>
    </source>
</reference>
<dbReference type="InterPro" id="IPR035999">
    <property type="entry name" value="Sec7_dom_sf"/>
</dbReference>
<dbReference type="GO" id="GO:0005737">
    <property type="term" value="C:cytoplasm"/>
    <property type="evidence" value="ECO:0007669"/>
    <property type="project" value="UniProtKB-ARBA"/>
</dbReference>
<dbReference type="eggNOG" id="KOG0930">
    <property type="taxonomic scope" value="Eukaryota"/>
</dbReference>
<dbReference type="PROSITE" id="PS50190">
    <property type="entry name" value="SEC7"/>
    <property type="match status" value="1"/>
</dbReference>
<evidence type="ECO:0000313" key="3">
    <source>
        <dbReference type="EMBL" id="EGC32816.1"/>
    </source>
</evidence>
<name>F0ZT95_DICPU</name>
<dbReference type="FunFam" id="1.10.1000.11:FF:000003">
    <property type="entry name" value="Brefeldin A-inhibited guanine nucleotide-exchange protein 1"/>
    <property type="match status" value="1"/>
</dbReference>
<dbReference type="CDD" id="cd01252">
    <property type="entry name" value="PH_GRP1-like"/>
    <property type="match status" value="1"/>
</dbReference>
<evidence type="ECO:0000313" key="4">
    <source>
        <dbReference type="Proteomes" id="UP000001064"/>
    </source>
</evidence>
<dbReference type="SMART" id="SM00222">
    <property type="entry name" value="Sec7"/>
    <property type="match status" value="1"/>
</dbReference>
<organism evidence="3 4">
    <name type="scientific">Dictyostelium purpureum</name>
    <name type="common">Slime mold</name>
    <dbReference type="NCBI Taxonomy" id="5786"/>
    <lineage>
        <taxon>Eukaryota</taxon>
        <taxon>Amoebozoa</taxon>
        <taxon>Evosea</taxon>
        <taxon>Eumycetozoa</taxon>
        <taxon>Dictyostelia</taxon>
        <taxon>Dictyosteliales</taxon>
        <taxon>Dictyosteliaceae</taxon>
        <taxon>Dictyostelium</taxon>
    </lineage>
</organism>
<dbReference type="Gene3D" id="1.10.1000.11">
    <property type="entry name" value="Arf Nucleotide-binding Site Opener,domain 2"/>
    <property type="match status" value="1"/>
</dbReference>
<dbReference type="Gene3D" id="1.10.220.20">
    <property type="match status" value="1"/>
</dbReference>
<dbReference type="GO" id="GO:0032012">
    <property type="term" value="P:regulation of ARF protein signal transduction"/>
    <property type="evidence" value="ECO:0007669"/>
    <property type="project" value="InterPro"/>
</dbReference>
<feature type="non-terminal residue" evidence="3">
    <location>
        <position position="324"/>
    </location>
</feature>
<feature type="domain" description="PH" evidence="1">
    <location>
        <begin position="201"/>
        <end position="312"/>
    </location>
</feature>
<dbReference type="SUPFAM" id="SSF48425">
    <property type="entry name" value="Sec7 domain"/>
    <property type="match status" value="1"/>
</dbReference>
<dbReference type="STRING" id="5786.F0ZT95"/>
<keyword evidence="4" id="KW-1185">Reference proteome</keyword>
<dbReference type="PROSITE" id="PS50003">
    <property type="entry name" value="PH_DOMAIN"/>
    <property type="match status" value="1"/>
</dbReference>
<dbReference type="AlphaFoldDB" id="F0ZT95"/>
<dbReference type="SMART" id="SM00233">
    <property type="entry name" value="PH"/>
    <property type="match status" value="1"/>
</dbReference>
<dbReference type="Proteomes" id="UP000001064">
    <property type="component" value="Unassembled WGS sequence"/>
</dbReference>
<dbReference type="OrthoDB" id="430364at2759"/>
<proteinExistence type="predicted"/>
<dbReference type="InterPro" id="IPR023394">
    <property type="entry name" value="Sec7_C_sf"/>
</dbReference>
<dbReference type="GO" id="GO:0005085">
    <property type="term" value="F:guanyl-nucleotide exchange factor activity"/>
    <property type="evidence" value="ECO:0007669"/>
    <property type="project" value="InterPro"/>
</dbReference>
<dbReference type="CDD" id="cd00171">
    <property type="entry name" value="Sec7"/>
    <property type="match status" value="1"/>
</dbReference>
<sequence>QQEKQRRLLVKTAIANFNTHPKKGVEFIVSNGLSEKTPKDIAHFLLTHPELSKQAIGEYLGDGDDFNLQVLHSFVDQLDFAGLDFDIALRKFLMHFRLPGEAQKIDRMMEKFAQQFFNHNPDNKVFVNSEAVYVLAFSVIMLNTDAHNPNIKKKMTKQEFLRNNSGINNGDDLPADFMESVYDKIVTNEIKMERDGSSNQHVEKKGWLTKQGGRIKTWKKRWFILTANCLLYYKTPQDQEPCGIIPLENVVVTVVLQKKFCFMLHSSQEQMKACKLNSDGTLVQANHAAYFISAANMAEMESWVQSIKSNIHSNPNFEQLHKKK</sequence>
<dbReference type="Gene3D" id="2.30.29.30">
    <property type="entry name" value="Pleckstrin-homology domain (PH domain)/Phosphotyrosine-binding domain (PTB)"/>
    <property type="match status" value="1"/>
</dbReference>
<dbReference type="FunFam" id="1.10.220.20:FF:000002">
    <property type="entry name" value="Brefeldin A-inhibited guanine nucleotide-exchange protein 1"/>
    <property type="match status" value="1"/>
</dbReference>
<dbReference type="KEGG" id="dpp:DICPUDRAFT_8073"/>
<dbReference type="Pfam" id="PF00169">
    <property type="entry name" value="PH"/>
    <property type="match status" value="1"/>
</dbReference>
<evidence type="ECO:0000259" key="1">
    <source>
        <dbReference type="PROSITE" id="PS50003"/>
    </source>
</evidence>
<dbReference type="FunFam" id="2.30.29.30:FF:000700">
    <property type="entry name" value="Probable serine/threonine-protein kinase DDB_G0272282"/>
    <property type="match status" value="1"/>
</dbReference>
<dbReference type="InterPro" id="IPR000904">
    <property type="entry name" value="Sec7_dom"/>
</dbReference>
<dbReference type="EMBL" id="GL871172">
    <property type="protein sequence ID" value="EGC32816.1"/>
    <property type="molecule type" value="Genomic_DNA"/>
</dbReference>
<dbReference type="Pfam" id="PF01369">
    <property type="entry name" value="Sec7"/>
    <property type="match status" value="1"/>
</dbReference>
<dbReference type="RefSeq" id="XP_003290639.1">
    <property type="nucleotide sequence ID" value="XM_003290591.1"/>
</dbReference>
<dbReference type="VEuPathDB" id="AmoebaDB:DICPUDRAFT_8073"/>
<dbReference type="OMA" id="LYNPNCK"/>
<dbReference type="SUPFAM" id="SSF50729">
    <property type="entry name" value="PH domain-like"/>
    <property type="match status" value="1"/>
</dbReference>
<accession>F0ZT95</accession>
<feature type="non-terminal residue" evidence="3">
    <location>
        <position position="1"/>
    </location>
</feature>
<evidence type="ECO:0008006" key="5">
    <source>
        <dbReference type="Google" id="ProtNLM"/>
    </source>
</evidence>
<dbReference type="InParanoid" id="F0ZT95"/>
<feature type="domain" description="SEC7" evidence="2">
    <location>
        <begin position="2"/>
        <end position="188"/>
    </location>
</feature>